<protein>
    <recommendedName>
        <fullName evidence="2">MobA/VirD2-like nuclease domain-containing protein</fullName>
    </recommendedName>
</protein>
<evidence type="ECO:0000313" key="4">
    <source>
        <dbReference type="Proteomes" id="UP000528945"/>
    </source>
</evidence>
<feature type="compositionally biased region" description="Polar residues" evidence="1">
    <location>
        <begin position="284"/>
        <end position="303"/>
    </location>
</feature>
<feature type="compositionally biased region" description="Basic and acidic residues" evidence="1">
    <location>
        <begin position="342"/>
        <end position="364"/>
    </location>
</feature>
<gene>
    <name evidence="3" type="ORF">GGR47_003533</name>
</gene>
<proteinExistence type="predicted"/>
<name>A0AAW3TZ13_9SPHN</name>
<dbReference type="EMBL" id="JACIDB010000013">
    <property type="protein sequence ID" value="MBB3877265.1"/>
    <property type="molecule type" value="Genomic_DNA"/>
</dbReference>
<feature type="region of interest" description="Disordered" evidence="1">
    <location>
        <begin position="264"/>
        <end position="304"/>
    </location>
</feature>
<accession>A0AAW3TZ13</accession>
<comment type="caution">
    <text evidence="3">The sequence shown here is derived from an EMBL/GenBank/DDBJ whole genome shotgun (WGS) entry which is preliminary data.</text>
</comment>
<dbReference type="Pfam" id="PF03432">
    <property type="entry name" value="Relaxase"/>
    <property type="match status" value="1"/>
</dbReference>
<dbReference type="AlphaFoldDB" id="A0AAW3TZ13"/>
<feature type="domain" description="MobA/VirD2-like nuclease" evidence="2">
    <location>
        <begin position="63"/>
        <end position="160"/>
    </location>
</feature>
<dbReference type="RefSeq" id="WP_244304994.1">
    <property type="nucleotide sequence ID" value="NZ_JACIDB010000013.1"/>
</dbReference>
<feature type="region of interest" description="Disordered" evidence="1">
    <location>
        <begin position="322"/>
        <end position="420"/>
    </location>
</feature>
<evidence type="ECO:0000259" key="2">
    <source>
        <dbReference type="Pfam" id="PF03432"/>
    </source>
</evidence>
<keyword evidence="4" id="KW-1185">Reference proteome</keyword>
<evidence type="ECO:0000313" key="3">
    <source>
        <dbReference type="EMBL" id="MBB3877265.1"/>
    </source>
</evidence>
<dbReference type="Gene3D" id="3.30.930.30">
    <property type="match status" value="1"/>
</dbReference>
<dbReference type="Proteomes" id="UP000528945">
    <property type="component" value="Unassembled WGS sequence"/>
</dbReference>
<feature type="compositionally biased region" description="Basic and acidic residues" evidence="1">
    <location>
        <begin position="394"/>
        <end position="420"/>
    </location>
</feature>
<reference evidence="3 4" key="1">
    <citation type="submission" date="2020-08" db="EMBL/GenBank/DDBJ databases">
        <title>Genomic Encyclopedia of Type Strains, Phase IV (KMG-IV): sequencing the most valuable type-strain genomes for metagenomic binning, comparative biology and taxonomic classification.</title>
        <authorList>
            <person name="Goeker M."/>
        </authorList>
    </citation>
    <scope>NUCLEOTIDE SEQUENCE [LARGE SCALE GENOMIC DNA]</scope>
    <source>
        <strain evidence="3 4">DSM 15581</strain>
    </source>
</reference>
<evidence type="ECO:0000256" key="1">
    <source>
        <dbReference type="SAM" id="MobiDB-lite"/>
    </source>
</evidence>
<organism evidence="3 4">
    <name type="scientific">Sphingomonas aquatilis</name>
    <dbReference type="NCBI Taxonomy" id="93063"/>
    <lineage>
        <taxon>Bacteria</taxon>
        <taxon>Pseudomonadati</taxon>
        <taxon>Pseudomonadota</taxon>
        <taxon>Alphaproteobacteria</taxon>
        <taxon>Sphingomonadales</taxon>
        <taxon>Sphingomonadaceae</taxon>
        <taxon>Sphingomonas</taxon>
    </lineage>
</organism>
<dbReference type="InterPro" id="IPR005094">
    <property type="entry name" value="Endonuclease_MobA/VirD2"/>
</dbReference>
<sequence length="420" mass="46706">MAAERTSRRVPEAVVRITGRQHGGGHVLANFAYISRLGYGDGKELGLETSEGDVLRDGRDMQLLAKEWHDFEMDGDARRKGATSISMILSMPTGTDPERLKGAALDFAREEFANRSWVASLHVDRDHPHVHLTIARRDHDGRRFHPNRDDLYRYRQRFAEKLRGRGIEANATPARARGIDPKHEPIAAIKMRSKGQVPRLDKSRALRAQRYRDGGSVDPVKAFLAERQATVRATYKRSIQELSSSPLAADQLVAQSLERFVATMPEPQPNSLSEDRSPVDRGTPSLNRSAGSLPSRVPTTSPMVDTGVDKLQALNARLAARAATSKGHVSTPQPAGAPPSDVNERIRKVVEKARGDAGKTDQNERAGTLSDRLRELTEKIASPAQPIDLSRASEIIRKAEERDREKRERDRSRDREGPSR</sequence>